<accession>A0A1G1ZQH9</accession>
<evidence type="ECO:0000256" key="1">
    <source>
        <dbReference type="ARBA" id="ARBA00008553"/>
    </source>
</evidence>
<gene>
    <name evidence="8" type="ORF">A3I24_03470</name>
</gene>
<dbReference type="GO" id="GO:0003735">
    <property type="term" value="F:structural constituent of ribosome"/>
    <property type="evidence" value="ECO:0007669"/>
    <property type="project" value="InterPro"/>
</dbReference>
<dbReference type="InterPro" id="IPR031309">
    <property type="entry name" value="Ribosomal_uL5_C"/>
</dbReference>
<proteinExistence type="inferred from homology"/>
<keyword evidence="3 5" id="KW-0687">Ribonucleoprotein</keyword>
<comment type="caution">
    <text evidence="8">The sequence shown here is derived from an EMBL/GenBank/DDBJ whole genome shotgun (WGS) entry which is preliminary data.</text>
</comment>
<evidence type="ECO:0000259" key="6">
    <source>
        <dbReference type="Pfam" id="PF00281"/>
    </source>
</evidence>
<protein>
    <recommendedName>
        <fullName evidence="4">50S ribosomal protein L5</fullName>
    </recommendedName>
</protein>
<keyword evidence="2 5" id="KW-0689">Ribosomal protein</keyword>
<dbReference type="InterPro" id="IPR022803">
    <property type="entry name" value="Ribosomal_uL5_dom_sf"/>
</dbReference>
<dbReference type="EMBL" id="MHJL01000037">
    <property type="protein sequence ID" value="OGY66709.1"/>
    <property type="molecule type" value="Genomic_DNA"/>
</dbReference>
<dbReference type="AlphaFoldDB" id="A0A1G1ZQH9"/>
<dbReference type="STRING" id="1798409.A3I24_03470"/>
<dbReference type="SUPFAM" id="SSF55282">
    <property type="entry name" value="RL5-like"/>
    <property type="match status" value="1"/>
</dbReference>
<dbReference type="Pfam" id="PF00673">
    <property type="entry name" value="Ribosomal_L5_C"/>
    <property type="match status" value="1"/>
</dbReference>
<dbReference type="GO" id="GO:0005840">
    <property type="term" value="C:ribosome"/>
    <property type="evidence" value="ECO:0007669"/>
    <property type="project" value="UniProtKB-KW"/>
</dbReference>
<dbReference type="InterPro" id="IPR002132">
    <property type="entry name" value="Ribosomal_uL5"/>
</dbReference>
<organism evidence="8 9">
    <name type="scientific">Candidatus Harrisonbacteria bacterium RIFCSPLOWO2_02_FULL_41_13b</name>
    <dbReference type="NCBI Taxonomy" id="1798409"/>
    <lineage>
        <taxon>Bacteria</taxon>
        <taxon>Candidatus Harrisoniibacteriota</taxon>
    </lineage>
</organism>
<evidence type="ECO:0000313" key="9">
    <source>
        <dbReference type="Proteomes" id="UP000177690"/>
    </source>
</evidence>
<dbReference type="InterPro" id="IPR031310">
    <property type="entry name" value="Ribosomal_uL5_N"/>
</dbReference>
<dbReference type="GO" id="GO:0006412">
    <property type="term" value="P:translation"/>
    <property type="evidence" value="ECO:0007669"/>
    <property type="project" value="InterPro"/>
</dbReference>
<comment type="similarity">
    <text evidence="1 5">Belongs to the universal ribosomal protein uL5 family.</text>
</comment>
<dbReference type="Pfam" id="PF00281">
    <property type="entry name" value="Ribosomal_L5"/>
    <property type="match status" value="1"/>
</dbReference>
<dbReference type="Gene3D" id="3.30.1440.10">
    <property type="match status" value="1"/>
</dbReference>
<evidence type="ECO:0000313" key="8">
    <source>
        <dbReference type="EMBL" id="OGY66709.1"/>
    </source>
</evidence>
<reference evidence="8 9" key="1">
    <citation type="journal article" date="2016" name="Nat. Commun.">
        <title>Thousands of microbial genomes shed light on interconnected biogeochemical processes in an aquifer system.</title>
        <authorList>
            <person name="Anantharaman K."/>
            <person name="Brown C.T."/>
            <person name="Hug L.A."/>
            <person name="Sharon I."/>
            <person name="Castelle C.J."/>
            <person name="Probst A.J."/>
            <person name="Thomas B.C."/>
            <person name="Singh A."/>
            <person name="Wilkins M.J."/>
            <person name="Karaoz U."/>
            <person name="Brodie E.L."/>
            <person name="Williams K.H."/>
            <person name="Hubbard S.S."/>
            <person name="Banfield J.F."/>
        </authorList>
    </citation>
    <scope>NUCLEOTIDE SEQUENCE [LARGE SCALE GENOMIC DNA]</scope>
</reference>
<evidence type="ECO:0000256" key="2">
    <source>
        <dbReference type="ARBA" id="ARBA00022980"/>
    </source>
</evidence>
<evidence type="ECO:0000256" key="4">
    <source>
        <dbReference type="ARBA" id="ARBA00035461"/>
    </source>
</evidence>
<evidence type="ECO:0000259" key="7">
    <source>
        <dbReference type="Pfam" id="PF00673"/>
    </source>
</evidence>
<feature type="domain" description="Large ribosomal subunit protein uL5 C-terminal" evidence="7">
    <location>
        <begin position="68"/>
        <end position="160"/>
    </location>
</feature>
<dbReference type="PIRSF" id="PIRSF002161">
    <property type="entry name" value="Ribosomal_L5"/>
    <property type="match status" value="1"/>
</dbReference>
<feature type="domain" description="Large ribosomal subunit protein uL5 N-terminal" evidence="6">
    <location>
        <begin position="10"/>
        <end position="63"/>
    </location>
</feature>
<dbReference type="GO" id="GO:1990904">
    <property type="term" value="C:ribonucleoprotein complex"/>
    <property type="evidence" value="ECO:0007669"/>
    <property type="project" value="UniProtKB-KW"/>
</dbReference>
<dbReference type="PANTHER" id="PTHR11994">
    <property type="entry name" value="60S RIBOSOMAL PROTEIN L11-RELATED"/>
    <property type="match status" value="1"/>
</dbReference>
<name>A0A1G1ZQH9_9BACT</name>
<evidence type="ECO:0000256" key="5">
    <source>
        <dbReference type="RuleBase" id="RU003930"/>
    </source>
</evidence>
<sequence>MQKTVSPYSQIEKVVVNTGLGRFSSNPNFEKTLPEIINEMAILTGQKPSPRPSTQSISGFKIRAGAIIGLKTTLRKKRMADFLTRVIKIVLPRIRDFRGLNLKNVDQKGNLNIGIKEHSVFPEINLEQSKANFGLQITVVPKNIKNREGAIKLYRDLGIPLQKS</sequence>
<evidence type="ECO:0000256" key="3">
    <source>
        <dbReference type="ARBA" id="ARBA00023274"/>
    </source>
</evidence>
<dbReference type="Proteomes" id="UP000177690">
    <property type="component" value="Unassembled WGS sequence"/>
</dbReference>